<comment type="caution">
    <text evidence="3">The sequence shown here is derived from an EMBL/GenBank/DDBJ whole genome shotgun (WGS) entry which is preliminary data.</text>
</comment>
<dbReference type="EMBL" id="JAQJAC010000010">
    <property type="protein sequence ID" value="KAJ5568638.1"/>
    <property type="molecule type" value="Genomic_DNA"/>
</dbReference>
<gene>
    <name evidence="3" type="ORF">N7450_011124</name>
</gene>
<keyword evidence="2" id="KW-0812">Transmembrane</keyword>
<evidence type="ECO:0000256" key="1">
    <source>
        <dbReference type="SAM" id="MobiDB-lite"/>
    </source>
</evidence>
<keyword evidence="2" id="KW-1133">Transmembrane helix</keyword>
<evidence type="ECO:0000256" key="2">
    <source>
        <dbReference type="SAM" id="Phobius"/>
    </source>
</evidence>
<name>A0AAD6GLJ4_9EURO</name>
<reference evidence="3 4" key="1">
    <citation type="journal article" date="2023" name="IMA Fungus">
        <title>Comparative genomic study of the Penicillium genus elucidates a diverse pangenome and 15 lateral gene transfer events.</title>
        <authorList>
            <person name="Petersen C."/>
            <person name="Sorensen T."/>
            <person name="Nielsen M.R."/>
            <person name="Sondergaard T.E."/>
            <person name="Sorensen J.L."/>
            <person name="Fitzpatrick D.A."/>
            <person name="Frisvad J.C."/>
            <person name="Nielsen K.L."/>
        </authorList>
    </citation>
    <scope>NUCLEOTIDE SEQUENCE [LARGE SCALE GENOMIC DNA]</scope>
    <source>
        <strain evidence="3 4">IBT 29057</strain>
    </source>
</reference>
<accession>A0AAD6GLJ4</accession>
<keyword evidence="4" id="KW-1185">Reference proteome</keyword>
<feature type="region of interest" description="Disordered" evidence="1">
    <location>
        <begin position="1"/>
        <end position="74"/>
    </location>
</feature>
<keyword evidence="2" id="KW-0472">Membrane</keyword>
<sequence length="132" mass="15225">MSPKPTDPVPAYEELFEQRPENTRTGYSQIPTTDPDPTPNSRIDLENQLHTHQHSDQTQYSASEPDPPNRDHFHCETCDLQRERRERREAELRTCKIVSRTFVAFGVMFTVICILGLPALATFLHKTKESDD</sequence>
<evidence type="ECO:0000313" key="4">
    <source>
        <dbReference type="Proteomes" id="UP001216150"/>
    </source>
</evidence>
<feature type="compositionally biased region" description="Polar residues" evidence="1">
    <location>
        <begin position="23"/>
        <end position="32"/>
    </location>
</feature>
<evidence type="ECO:0000313" key="3">
    <source>
        <dbReference type="EMBL" id="KAJ5568638.1"/>
    </source>
</evidence>
<dbReference type="AlphaFoldDB" id="A0AAD6GLJ4"/>
<dbReference type="Proteomes" id="UP001216150">
    <property type="component" value="Unassembled WGS sequence"/>
</dbReference>
<feature type="compositionally biased region" description="Basic and acidic residues" evidence="1">
    <location>
        <begin position="43"/>
        <end position="55"/>
    </location>
</feature>
<organism evidence="3 4">
    <name type="scientific">Penicillium hetheringtonii</name>
    <dbReference type="NCBI Taxonomy" id="911720"/>
    <lineage>
        <taxon>Eukaryota</taxon>
        <taxon>Fungi</taxon>
        <taxon>Dikarya</taxon>
        <taxon>Ascomycota</taxon>
        <taxon>Pezizomycotina</taxon>
        <taxon>Eurotiomycetes</taxon>
        <taxon>Eurotiomycetidae</taxon>
        <taxon>Eurotiales</taxon>
        <taxon>Aspergillaceae</taxon>
        <taxon>Penicillium</taxon>
    </lineage>
</organism>
<feature type="transmembrane region" description="Helical" evidence="2">
    <location>
        <begin position="102"/>
        <end position="124"/>
    </location>
</feature>
<protein>
    <submittedName>
        <fullName evidence="3">Uncharacterized protein</fullName>
    </submittedName>
</protein>
<proteinExistence type="predicted"/>